<keyword evidence="13" id="KW-1185">Reference proteome</keyword>
<dbReference type="PANTHER" id="PTHR23513">
    <property type="entry name" value="INTEGRAL MEMBRANE EFFLUX PROTEIN-RELATED"/>
    <property type="match status" value="1"/>
</dbReference>
<feature type="domain" description="Major facilitator superfamily (MFS) profile" evidence="11">
    <location>
        <begin position="222"/>
        <end position="437"/>
    </location>
</feature>
<feature type="transmembrane region" description="Helical" evidence="10">
    <location>
        <begin position="142"/>
        <end position="165"/>
    </location>
</feature>
<evidence type="ECO:0000313" key="13">
    <source>
        <dbReference type="Proteomes" id="UP000198253"/>
    </source>
</evidence>
<feature type="transmembrane region" description="Helical" evidence="10">
    <location>
        <begin position="287"/>
        <end position="306"/>
    </location>
</feature>
<dbReference type="InterPro" id="IPR020846">
    <property type="entry name" value="MFS_dom"/>
</dbReference>
<feature type="transmembrane region" description="Helical" evidence="10">
    <location>
        <begin position="256"/>
        <end position="278"/>
    </location>
</feature>
<dbReference type="Gene3D" id="1.20.1250.20">
    <property type="entry name" value="MFS general substrate transporter like domains"/>
    <property type="match status" value="1"/>
</dbReference>
<feature type="region of interest" description="Disordered" evidence="9">
    <location>
        <begin position="412"/>
        <end position="437"/>
    </location>
</feature>
<dbReference type="PROSITE" id="PS50850">
    <property type="entry name" value="MFS"/>
    <property type="match status" value="1"/>
</dbReference>
<dbReference type="InterPro" id="IPR036259">
    <property type="entry name" value="MFS_trans_sf"/>
</dbReference>
<feature type="transmembrane region" description="Helical" evidence="10">
    <location>
        <begin position="346"/>
        <end position="367"/>
    </location>
</feature>
<keyword evidence="3" id="KW-1003">Cell membrane</keyword>
<sequence length="437" mass="43593">MVSDGRVNRTSSAYLASYVLSLLGNSIAAVALPLIVLESTGSALAAGTVAVASALPAALAGLVMGVVVDRINRRTASVLTDLVSALSVAALPVLDSTVGLALGWFVLFAVVGSFGDVPGLTAREAMLPAVTQAGGMSVERLLGLREALGAVVLLVGPAVAGAMIAIIDGPAVLWVTAATSAAAALVTATIPREIGATAAPTRGTGRVRLRDGWHTLARSPFLLATTAVSAVLVLVLSGFQALVLPVHFTVIARPELLGFVLSALALGLLAGGGLYAAVGSHGRRRTWFLAGVALTVAGAAAMASLATPWVVLAAVAVVGLGNGLCGSLLGVLMVERIPEGMQGRVLGTQNAILTLAPALGIGAAAILTETAGAGTAATALAAVWITTGVVALWARPLRDLERPNSGEEVVEGHLVGAGQGELSGSQPRSLEAEEAAP</sequence>
<dbReference type="InParanoid" id="A0A1C4Z518"/>
<evidence type="ECO:0000256" key="9">
    <source>
        <dbReference type="SAM" id="MobiDB-lite"/>
    </source>
</evidence>
<dbReference type="InterPro" id="IPR011701">
    <property type="entry name" value="MFS"/>
</dbReference>
<feature type="transmembrane region" description="Helical" evidence="10">
    <location>
        <begin position="12"/>
        <end position="37"/>
    </location>
</feature>
<dbReference type="AlphaFoldDB" id="A0A1C4Z518"/>
<evidence type="ECO:0000313" key="12">
    <source>
        <dbReference type="EMBL" id="SCF28142.1"/>
    </source>
</evidence>
<keyword evidence="4 10" id="KW-0812">Transmembrane</keyword>
<protein>
    <recommendedName>
        <fullName evidence="8">Multidrug efflux pump Tap</fullName>
    </recommendedName>
</protein>
<comment type="subcellular location">
    <subcellularLocation>
        <location evidence="1">Cell inner membrane</location>
        <topology evidence="1">Multi-pass membrane protein</topology>
    </subcellularLocation>
</comment>
<feature type="transmembrane region" description="Helical" evidence="10">
    <location>
        <begin position="373"/>
        <end position="394"/>
    </location>
</feature>
<keyword evidence="6 10" id="KW-0472">Membrane</keyword>
<accession>A0A1C4Z518</accession>
<name>A0A1C4Z518_MICEC</name>
<evidence type="ECO:0000256" key="5">
    <source>
        <dbReference type="ARBA" id="ARBA00022989"/>
    </source>
</evidence>
<dbReference type="PANTHER" id="PTHR23513:SF9">
    <property type="entry name" value="ENTEROBACTIN EXPORTER ENTS"/>
    <property type="match status" value="1"/>
</dbReference>
<keyword evidence="5 10" id="KW-1133">Transmembrane helix</keyword>
<dbReference type="SUPFAM" id="SSF103473">
    <property type="entry name" value="MFS general substrate transporter"/>
    <property type="match status" value="1"/>
</dbReference>
<evidence type="ECO:0000256" key="4">
    <source>
        <dbReference type="ARBA" id="ARBA00022692"/>
    </source>
</evidence>
<dbReference type="CDD" id="cd06173">
    <property type="entry name" value="MFS_MefA_like"/>
    <property type="match status" value="1"/>
</dbReference>
<feature type="transmembrane region" description="Helical" evidence="10">
    <location>
        <begin position="221"/>
        <end position="244"/>
    </location>
</feature>
<dbReference type="GO" id="GO:0005886">
    <property type="term" value="C:plasma membrane"/>
    <property type="evidence" value="ECO:0007669"/>
    <property type="project" value="UniProtKB-SubCell"/>
</dbReference>
<evidence type="ECO:0000256" key="10">
    <source>
        <dbReference type="SAM" id="Phobius"/>
    </source>
</evidence>
<reference evidence="13" key="1">
    <citation type="submission" date="2016-06" db="EMBL/GenBank/DDBJ databases">
        <authorList>
            <person name="Varghese N."/>
            <person name="Submissions Spin"/>
        </authorList>
    </citation>
    <scope>NUCLEOTIDE SEQUENCE [LARGE SCALE GENOMIC DNA]</scope>
    <source>
        <strain evidence="13">DSM 43816</strain>
    </source>
</reference>
<gene>
    <name evidence="12" type="ORF">GA0070618_4789</name>
</gene>
<feature type="transmembrane region" description="Helical" evidence="10">
    <location>
        <begin position="312"/>
        <end position="334"/>
    </location>
</feature>
<dbReference type="Proteomes" id="UP000198253">
    <property type="component" value="Chromosome I"/>
</dbReference>
<evidence type="ECO:0000256" key="3">
    <source>
        <dbReference type="ARBA" id="ARBA00022475"/>
    </source>
</evidence>
<evidence type="ECO:0000256" key="1">
    <source>
        <dbReference type="ARBA" id="ARBA00004429"/>
    </source>
</evidence>
<evidence type="ECO:0000256" key="7">
    <source>
        <dbReference type="ARBA" id="ARBA00038075"/>
    </source>
</evidence>
<keyword evidence="2" id="KW-0813">Transport</keyword>
<evidence type="ECO:0000256" key="8">
    <source>
        <dbReference type="ARBA" id="ARBA00040914"/>
    </source>
</evidence>
<evidence type="ECO:0000259" key="11">
    <source>
        <dbReference type="PROSITE" id="PS50850"/>
    </source>
</evidence>
<dbReference type="Pfam" id="PF07690">
    <property type="entry name" value="MFS_1"/>
    <property type="match status" value="1"/>
</dbReference>
<organism evidence="12 13">
    <name type="scientific">Micromonospora echinospora</name>
    <name type="common">Micromonospora purpurea</name>
    <dbReference type="NCBI Taxonomy" id="1877"/>
    <lineage>
        <taxon>Bacteria</taxon>
        <taxon>Bacillati</taxon>
        <taxon>Actinomycetota</taxon>
        <taxon>Actinomycetes</taxon>
        <taxon>Micromonosporales</taxon>
        <taxon>Micromonosporaceae</taxon>
        <taxon>Micromonospora</taxon>
    </lineage>
</organism>
<dbReference type="GO" id="GO:0022857">
    <property type="term" value="F:transmembrane transporter activity"/>
    <property type="evidence" value="ECO:0007669"/>
    <property type="project" value="InterPro"/>
</dbReference>
<comment type="similarity">
    <text evidence="7">Belongs to the major facilitator superfamily. Drug:H(+) antiporter-3 (DHA3) (TC 2.A.1.21) family.</text>
</comment>
<evidence type="ECO:0000256" key="6">
    <source>
        <dbReference type="ARBA" id="ARBA00023136"/>
    </source>
</evidence>
<evidence type="ECO:0000256" key="2">
    <source>
        <dbReference type="ARBA" id="ARBA00022448"/>
    </source>
</evidence>
<feature type="transmembrane region" description="Helical" evidence="10">
    <location>
        <begin position="43"/>
        <end position="68"/>
    </location>
</feature>
<proteinExistence type="inferred from homology"/>
<dbReference type="EMBL" id="LT607413">
    <property type="protein sequence ID" value="SCF28142.1"/>
    <property type="molecule type" value="Genomic_DNA"/>
</dbReference>